<dbReference type="RefSeq" id="WP_153302882.1">
    <property type="nucleotide sequence ID" value="NZ_LT796768.1"/>
</dbReference>
<dbReference type="Gene3D" id="3.10.180.10">
    <property type="entry name" value="2,3-Dihydroxybiphenyl 1,2-Dioxygenase, domain 1"/>
    <property type="match status" value="1"/>
</dbReference>
<keyword evidence="2" id="KW-1185">Reference proteome</keyword>
<sequence length="272" mass="29650">MIRLRQVCIASPQITDADELAEIFGVDIAYRDPLIIEFGLENALLGFGGTFVEFIAPLKDGTTATRFLAKHPGGGGYMVIHDTDEYEKIRERVDAQGVRVAFESTPELRGAENNQADYGHDSFRHMQLDPRSVGGTLMEFNQTDGNEDYFGAYAPAGIRWQEEVQGDDLPQIVAAECTSTDPAAMATTWATLMDKPVESDSGEAVIKLDGGAVDRFVAGSTNAFTRVFIEASEPEQVLERARSAGHEVTDAEFEFCGVQFVIVPRAATSSAR</sequence>
<organism evidence="1 2">
    <name type="scientific">Aeromicrobium choanae</name>
    <dbReference type="NCBI Taxonomy" id="1736691"/>
    <lineage>
        <taxon>Bacteria</taxon>
        <taxon>Bacillati</taxon>
        <taxon>Actinomycetota</taxon>
        <taxon>Actinomycetes</taxon>
        <taxon>Propionibacteriales</taxon>
        <taxon>Nocardioidaceae</taxon>
        <taxon>Aeromicrobium</taxon>
    </lineage>
</organism>
<dbReference type="InterPro" id="IPR029068">
    <property type="entry name" value="Glyas_Bleomycin-R_OHBP_Dase"/>
</dbReference>
<dbReference type="OrthoDB" id="7054074at2"/>
<dbReference type="EMBL" id="LT796768">
    <property type="protein sequence ID" value="SKB05889.1"/>
    <property type="molecule type" value="Genomic_DNA"/>
</dbReference>
<evidence type="ECO:0000313" key="1">
    <source>
        <dbReference type="EMBL" id="SKB05889.1"/>
    </source>
</evidence>
<name>A0A1T4YVT2_9ACTN</name>
<dbReference type="Proteomes" id="UP000191040">
    <property type="component" value="Chromosome I"/>
</dbReference>
<reference evidence="2" key="1">
    <citation type="submission" date="2017-02" db="EMBL/GenBank/DDBJ databases">
        <authorList>
            <person name="Varghese N."/>
            <person name="Submissions S."/>
        </authorList>
    </citation>
    <scope>NUCLEOTIDE SEQUENCE [LARGE SCALE GENOMIC DNA]</scope>
    <source>
        <strain evidence="2">9H-4</strain>
    </source>
</reference>
<dbReference type="SUPFAM" id="SSF54593">
    <property type="entry name" value="Glyoxalase/Bleomycin resistance protein/Dihydroxybiphenyl dioxygenase"/>
    <property type="match status" value="1"/>
</dbReference>
<protein>
    <submittedName>
        <fullName evidence="1">Glyoxalase-like domain-containing protein</fullName>
    </submittedName>
</protein>
<dbReference type="STRING" id="1736691.SAMN06295964_1109"/>
<gene>
    <name evidence="1" type="ORF">SAMN06295964_1109</name>
</gene>
<evidence type="ECO:0000313" key="2">
    <source>
        <dbReference type="Proteomes" id="UP000191040"/>
    </source>
</evidence>
<proteinExistence type="predicted"/>
<dbReference type="AlphaFoldDB" id="A0A1T4YVT2"/>
<accession>A0A1T4YVT2</accession>